<dbReference type="GO" id="GO:0022625">
    <property type="term" value="C:cytosolic large ribosomal subunit"/>
    <property type="evidence" value="ECO:0007669"/>
    <property type="project" value="TreeGrafter"/>
</dbReference>
<reference evidence="10 11" key="1">
    <citation type="submission" date="2016-10" db="EMBL/GenBank/DDBJ databases">
        <authorList>
            <person name="Varghese N."/>
            <person name="Submissions S."/>
        </authorList>
    </citation>
    <scope>NUCLEOTIDE SEQUENCE [LARGE SCALE GENOMIC DNA]</scope>
    <source>
        <strain evidence="10 11">FF3</strain>
    </source>
</reference>
<keyword evidence="11" id="KW-1185">Reference proteome</keyword>
<dbReference type="GO" id="GO:0019843">
    <property type="term" value="F:rRNA binding"/>
    <property type="evidence" value="ECO:0007669"/>
    <property type="project" value="UniProtKB-UniRule"/>
</dbReference>
<dbReference type="RefSeq" id="WP_074836123.1">
    <property type="nucleotide sequence ID" value="NZ_CATLQZ010000014.1"/>
</dbReference>
<dbReference type="GeneID" id="80817973"/>
<dbReference type="PANTHER" id="PTHR11229">
    <property type="entry name" value="50S RIBOSOMAL PROTEIN L3"/>
    <property type="match status" value="1"/>
</dbReference>
<comment type="subunit">
    <text evidence="8">Part of the 50S ribosomal subunit. Forms a cluster with proteins L14 and L19.</text>
</comment>
<dbReference type="Pfam" id="PF00297">
    <property type="entry name" value="Ribosomal_L3"/>
    <property type="match status" value="1"/>
</dbReference>
<dbReference type="GO" id="GO:0003735">
    <property type="term" value="F:structural constituent of ribosome"/>
    <property type="evidence" value="ECO:0007669"/>
    <property type="project" value="UniProtKB-UniRule"/>
</dbReference>
<accession>A0A975W9A0</accession>
<feature type="modified residue" description="N5-methylglutamine" evidence="8">
    <location>
        <position position="152"/>
    </location>
</feature>
<dbReference type="Proteomes" id="UP000182932">
    <property type="component" value="Unassembled WGS sequence"/>
</dbReference>
<dbReference type="FunFam" id="2.40.30.10:FF:000004">
    <property type="entry name" value="50S ribosomal protein L3"/>
    <property type="match status" value="1"/>
</dbReference>
<evidence type="ECO:0000313" key="10">
    <source>
        <dbReference type="EMBL" id="SEJ32646.1"/>
    </source>
</evidence>
<dbReference type="InterPro" id="IPR000597">
    <property type="entry name" value="Ribosomal_uL3"/>
</dbReference>
<feature type="region of interest" description="Disordered" evidence="9">
    <location>
        <begin position="250"/>
        <end position="280"/>
    </location>
</feature>
<evidence type="ECO:0000256" key="1">
    <source>
        <dbReference type="ARBA" id="ARBA00006540"/>
    </source>
</evidence>
<evidence type="ECO:0000256" key="6">
    <source>
        <dbReference type="ARBA" id="ARBA00023274"/>
    </source>
</evidence>
<dbReference type="EMBL" id="FNYY01000005">
    <property type="protein sequence ID" value="SEJ32646.1"/>
    <property type="molecule type" value="Genomic_DNA"/>
</dbReference>
<comment type="caution">
    <text evidence="10">The sequence shown here is derived from an EMBL/GenBank/DDBJ whole genome shotgun (WGS) entry which is preliminary data.</text>
</comment>
<dbReference type="HAMAP" id="MF_01325_B">
    <property type="entry name" value="Ribosomal_uL3_B"/>
    <property type="match status" value="1"/>
</dbReference>
<evidence type="ECO:0000313" key="11">
    <source>
        <dbReference type="Proteomes" id="UP000182932"/>
    </source>
</evidence>
<gene>
    <name evidence="8" type="primary">rplC</name>
    <name evidence="10" type="ORF">SAMN04487940_1053</name>
</gene>
<keyword evidence="4 8" id="KW-0694">RNA-binding</keyword>
<keyword evidence="2 8" id="KW-0488">Methylation</keyword>
<name>A0A975W9A0_9RHOB</name>
<proteinExistence type="inferred from homology"/>
<evidence type="ECO:0000256" key="4">
    <source>
        <dbReference type="ARBA" id="ARBA00022884"/>
    </source>
</evidence>
<keyword evidence="5 8" id="KW-0689">Ribosomal protein</keyword>
<feature type="compositionally biased region" description="Basic and acidic residues" evidence="9">
    <location>
        <begin position="262"/>
        <end position="280"/>
    </location>
</feature>
<dbReference type="AlphaFoldDB" id="A0A975W9A0"/>
<evidence type="ECO:0000256" key="2">
    <source>
        <dbReference type="ARBA" id="ARBA00022481"/>
    </source>
</evidence>
<dbReference type="Gene3D" id="3.30.160.810">
    <property type="match status" value="1"/>
</dbReference>
<organism evidence="10 11">
    <name type="scientific">Marinovum algicola</name>
    <dbReference type="NCBI Taxonomy" id="42444"/>
    <lineage>
        <taxon>Bacteria</taxon>
        <taxon>Pseudomonadati</taxon>
        <taxon>Pseudomonadota</taxon>
        <taxon>Alphaproteobacteria</taxon>
        <taxon>Rhodobacterales</taxon>
        <taxon>Roseobacteraceae</taxon>
        <taxon>Marinovum</taxon>
    </lineage>
</organism>
<dbReference type="GO" id="GO:0006412">
    <property type="term" value="P:translation"/>
    <property type="evidence" value="ECO:0007669"/>
    <property type="project" value="UniProtKB-UniRule"/>
</dbReference>
<comment type="PTM">
    <text evidence="8">Methylated by PrmB.</text>
</comment>
<comment type="similarity">
    <text evidence="1 8">Belongs to the universal ribosomal protein uL3 family.</text>
</comment>
<dbReference type="FunFam" id="3.30.160.810:FF:000001">
    <property type="entry name" value="50S ribosomal protein L3"/>
    <property type="match status" value="1"/>
</dbReference>
<keyword evidence="6 8" id="KW-0687">Ribonucleoprotein</keyword>
<sequence length="280" mass="29402">MMRSGIIAKKVGMTRLFQEDGKQIPVTVLQLDGLQVVAQRTADEHGYSAVQLGAGSAKTNRVSKAMRGHFSKANVAPKRKVAEFRVAPEAMINVGEEITADHYFEGQFVDVSGTSIGKGFAGSMKRHNFGGLRATHGVSISHRSHGSTGQCQDPGKVFKGKKMAGHMGAVRVTTQNLQVVKTDADRGLIMVKGAVPGSKGGWVTVRDAVKKPFPENAILPAALKSAADEAAKAAEEAAAAAAAEAEAEAARLAEEQAAAEAEALKSAEAEIEAEKKEGEE</sequence>
<dbReference type="InterPro" id="IPR019927">
    <property type="entry name" value="Ribosomal_uL3_bac/org-type"/>
</dbReference>
<evidence type="ECO:0000256" key="8">
    <source>
        <dbReference type="HAMAP-Rule" id="MF_01325"/>
    </source>
</evidence>
<dbReference type="NCBIfam" id="TIGR03625">
    <property type="entry name" value="L3_bact"/>
    <property type="match status" value="1"/>
</dbReference>
<dbReference type="Gene3D" id="2.40.30.10">
    <property type="entry name" value="Translation factors"/>
    <property type="match status" value="1"/>
</dbReference>
<protein>
    <recommendedName>
        <fullName evidence="7 8">Large ribosomal subunit protein uL3</fullName>
    </recommendedName>
</protein>
<evidence type="ECO:0000256" key="3">
    <source>
        <dbReference type="ARBA" id="ARBA00022730"/>
    </source>
</evidence>
<dbReference type="InterPro" id="IPR009000">
    <property type="entry name" value="Transl_B-barrel_sf"/>
</dbReference>
<dbReference type="PANTHER" id="PTHR11229:SF16">
    <property type="entry name" value="LARGE RIBOSOMAL SUBUNIT PROTEIN UL3C"/>
    <property type="match status" value="1"/>
</dbReference>
<keyword evidence="3 8" id="KW-0699">rRNA-binding</keyword>
<evidence type="ECO:0000256" key="9">
    <source>
        <dbReference type="SAM" id="MobiDB-lite"/>
    </source>
</evidence>
<evidence type="ECO:0000256" key="5">
    <source>
        <dbReference type="ARBA" id="ARBA00022980"/>
    </source>
</evidence>
<dbReference type="SUPFAM" id="SSF50447">
    <property type="entry name" value="Translation proteins"/>
    <property type="match status" value="1"/>
</dbReference>
<evidence type="ECO:0000256" key="7">
    <source>
        <dbReference type="ARBA" id="ARBA00035243"/>
    </source>
</evidence>
<comment type="function">
    <text evidence="8">One of the primary rRNA binding proteins, it binds directly near the 3'-end of the 23S rRNA, where it nucleates assembly of the 50S subunit.</text>
</comment>